<keyword evidence="1" id="KW-0472">Membrane</keyword>
<protein>
    <recommendedName>
        <fullName evidence="5">VPEID-CTERM sorting domain-containing protein</fullName>
    </recommendedName>
</protein>
<keyword evidence="1" id="KW-0812">Transmembrane</keyword>
<dbReference type="Proteomes" id="UP000622890">
    <property type="component" value="Unassembled WGS sequence"/>
</dbReference>
<organism evidence="3 4">
    <name type="scientific">Noviherbaspirillum pedocola</name>
    <dbReference type="NCBI Taxonomy" id="2801341"/>
    <lineage>
        <taxon>Bacteria</taxon>
        <taxon>Pseudomonadati</taxon>
        <taxon>Pseudomonadota</taxon>
        <taxon>Betaproteobacteria</taxon>
        <taxon>Burkholderiales</taxon>
        <taxon>Oxalobacteraceae</taxon>
        <taxon>Noviherbaspirillum</taxon>
    </lineage>
</organism>
<keyword evidence="4" id="KW-1185">Reference proteome</keyword>
<keyword evidence="2" id="KW-0732">Signal</keyword>
<comment type="caution">
    <text evidence="3">The sequence shown here is derived from an EMBL/GenBank/DDBJ whole genome shotgun (WGS) entry which is preliminary data.</text>
</comment>
<feature type="chain" id="PRO_5038033151" description="VPEID-CTERM sorting domain-containing protein" evidence="2">
    <location>
        <begin position="20"/>
        <end position="63"/>
    </location>
</feature>
<evidence type="ECO:0000256" key="1">
    <source>
        <dbReference type="SAM" id="Phobius"/>
    </source>
</evidence>
<feature type="signal peptide" evidence="2">
    <location>
        <begin position="1"/>
        <end position="19"/>
    </location>
</feature>
<evidence type="ECO:0008006" key="5">
    <source>
        <dbReference type="Google" id="ProtNLM"/>
    </source>
</evidence>
<feature type="transmembrane region" description="Helical" evidence="1">
    <location>
        <begin position="43"/>
        <end position="59"/>
    </location>
</feature>
<evidence type="ECO:0000256" key="2">
    <source>
        <dbReference type="SAM" id="SignalP"/>
    </source>
</evidence>
<accession>A0A934T002</accession>
<dbReference type="RefSeq" id="WP_200597096.1">
    <property type="nucleotide sequence ID" value="NZ_JAEPBG010000017.1"/>
</dbReference>
<keyword evidence="1" id="KW-1133">Transmembrane helix</keyword>
<dbReference type="EMBL" id="JAEPBG010000017">
    <property type="protein sequence ID" value="MBK4738141.1"/>
    <property type="molecule type" value="Genomic_DNA"/>
</dbReference>
<name>A0A934T002_9BURK</name>
<evidence type="ECO:0000313" key="3">
    <source>
        <dbReference type="EMBL" id="MBK4738141.1"/>
    </source>
</evidence>
<evidence type="ECO:0000313" key="4">
    <source>
        <dbReference type="Proteomes" id="UP000622890"/>
    </source>
</evidence>
<proteinExistence type="predicted"/>
<gene>
    <name evidence="3" type="ORF">JJB74_26255</name>
</gene>
<sequence length="63" mass="6553">MLRKAIFIAALLAPVAVFAAPNEHALANANEHASFNAPEIDGSNLLLGIALVGGVLGFLRKSR</sequence>
<reference evidence="3" key="1">
    <citation type="submission" date="2021-01" db="EMBL/GenBank/DDBJ databases">
        <title>Genome sequence of strain Noviherbaspirillum sp. DKR-6.</title>
        <authorList>
            <person name="Chaudhary D.K."/>
        </authorList>
    </citation>
    <scope>NUCLEOTIDE SEQUENCE</scope>
    <source>
        <strain evidence="3">DKR-6</strain>
    </source>
</reference>
<dbReference type="AlphaFoldDB" id="A0A934T002"/>